<proteinExistence type="predicted"/>
<dbReference type="AlphaFoldDB" id="A0A6C0E0S7"/>
<dbReference type="EMBL" id="MN739720">
    <property type="protein sequence ID" value="QHT22757.1"/>
    <property type="molecule type" value="Genomic_DNA"/>
</dbReference>
<accession>A0A6C0E0S7</accession>
<organism evidence="1">
    <name type="scientific">viral metagenome</name>
    <dbReference type="NCBI Taxonomy" id="1070528"/>
    <lineage>
        <taxon>unclassified sequences</taxon>
        <taxon>metagenomes</taxon>
        <taxon>organismal metagenomes</taxon>
    </lineage>
</organism>
<sequence length="368" mass="43106">MHNIICLKLVSYPFFGLCNQLYSIAGTLTDAIKMNKHILIINNFQTDIHTHETVPLRNILDLYKTNLFLEKYNIKILDTNYLSITINKITFGLDNSVVDVTNEILELCNSYFLKSNILHISKDINLCDLKGDPLPYVTKKLYLDYNICGYNFKAEYVEQNSHLVNHIHINLSYLVHDMVKTWNTPENQLLFNEILQNLHFHSKYRFRANKIMESLSTKSNINVIHLRLENDAINHWARLNNMDEGLFKKKLEEKYISLIETYINPKDITFVLTYETSNNVTNFLQLNNYIFFYTQKRINDGREINAVQDMCIGEYCNHVFIGPIESSTFSNVLALRIKTFHKKVSFNMEHILEKEKVINASRLHAHPS</sequence>
<evidence type="ECO:0000313" key="1">
    <source>
        <dbReference type="EMBL" id="QHT22757.1"/>
    </source>
</evidence>
<reference evidence="1" key="1">
    <citation type="journal article" date="2020" name="Nature">
        <title>Giant virus diversity and host interactions through global metagenomics.</title>
        <authorList>
            <person name="Schulz F."/>
            <person name="Roux S."/>
            <person name="Paez-Espino D."/>
            <person name="Jungbluth S."/>
            <person name="Walsh D.A."/>
            <person name="Denef V.J."/>
            <person name="McMahon K.D."/>
            <person name="Konstantinidis K.T."/>
            <person name="Eloe-Fadrosh E.A."/>
            <person name="Kyrpides N.C."/>
            <person name="Woyke T."/>
        </authorList>
    </citation>
    <scope>NUCLEOTIDE SEQUENCE</scope>
    <source>
        <strain evidence="1">GVMAG-M-3300023179-114</strain>
    </source>
</reference>
<name>A0A6C0E0S7_9ZZZZ</name>
<evidence type="ECO:0008006" key="2">
    <source>
        <dbReference type="Google" id="ProtNLM"/>
    </source>
</evidence>
<protein>
    <recommendedName>
        <fullName evidence="2">GDP-fucose protein O-fucosyltransferase</fullName>
    </recommendedName>
</protein>